<dbReference type="STRING" id="395495.Lcho_4151"/>
<gene>
    <name evidence="2" type="ordered locus">Lcho_4151</name>
</gene>
<organism evidence="2 3">
    <name type="scientific">Leptothrix cholodnii (strain ATCC 51168 / LMG 8142 / SP-6)</name>
    <name type="common">Leptothrix discophora (strain SP-6)</name>
    <dbReference type="NCBI Taxonomy" id="395495"/>
    <lineage>
        <taxon>Bacteria</taxon>
        <taxon>Pseudomonadati</taxon>
        <taxon>Pseudomonadota</taxon>
        <taxon>Betaproteobacteria</taxon>
        <taxon>Burkholderiales</taxon>
        <taxon>Sphaerotilaceae</taxon>
        <taxon>Leptothrix</taxon>
    </lineage>
</organism>
<dbReference type="Proteomes" id="UP000001693">
    <property type="component" value="Chromosome"/>
</dbReference>
<dbReference type="Gene3D" id="3.30.420.10">
    <property type="entry name" value="Ribonuclease H-like superfamily/Ribonuclease H"/>
    <property type="match status" value="1"/>
</dbReference>
<dbReference type="KEGG" id="lch:Lcho_4151"/>
<name>B1XXT4_LEPCP</name>
<evidence type="ECO:0000313" key="2">
    <source>
        <dbReference type="EMBL" id="ACB36403.1"/>
    </source>
</evidence>
<dbReference type="PANTHER" id="PTHR46889:SF4">
    <property type="entry name" value="TRANSPOSASE INSO FOR INSERTION SEQUENCE ELEMENT IS911B-RELATED"/>
    <property type="match status" value="1"/>
</dbReference>
<dbReference type="NCBIfam" id="NF033516">
    <property type="entry name" value="transpos_IS3"/>
    <property type="match status" value="1"/>
</dbReference>
<dbReference type="EMBL" id="CP001013">
    <property type="protein sequence ID" value="ACB36403.1"/>
    <property type="molecule type" value="Genomic_DNA"/>
</dbReference>
<dbReference type="Pfam" id="PF00665">
    <property type="entry name" value="rve"/>
    <property type="match status" value="1"/>
</dbReference>
<keyword evidence="3" id="KW-1185">Reference proteome</keyword>
<dbReference type="PANTHER" id="PTHR46889">
    <property type="entry name" value="TRANSPOSASE INSF FOR INSERTION SEQUENCE IS3B-RELATED"/>
    <property type="match status" value="1"/>
</dbReference>
<evidence type="ECO:0000259" key="1">
    <source>
        <dbReference type="PROSITE" id="PS50994"/>
    </source>
</evidence>
<dbReference type="InterPro" id="IPR001584">
    <property type="entry name" value="Integrase_cat-core"/>
</dbReference>
<dbReference type="AlphaFoldDB" id="B1XXT4"/>
<dbReference type="InterPro" id="IPR048020">
    <property type="entry name" value="Transpos_IS3"/>
</dbReference>
<reference evidence="2 3" key="1">
    <citation type="submission" date="2008-03" db="EMBL/GenBank/DDBJ databases">
        <title>Complete sequence of Leptothrix cholodnii SP-6.</title>
        <authorList>
            <consortium name="US DOE Joint Genome Institute"/>
            <person name="Copeland A."/>
            <person name="Lucas S."/>
            <person name="Lapidus A."/>
            <person name="Glavina del Rio T."/>
            <person name="Dalin E."/>
            <person name="Tice H."/>
            <person name="Bruce D."/>
            <person name="Goodwin L."/>
            <person name="Pitluck S."/>
            <person name="Chertkov O."/>
            <person name="Brettin T."/>
            <person name="Detter J.C."/>
            <person name="Han C."/>
            <person name="Kuske C.R."/>
            <person name="Schmutz J."/>
            <person name="Larimer F."/>
            <person name="Land M."/>
            <person name="Hauser L."/>
            <person name="Kyrpides N."/>
            <person name="Lykidis A."/>
            <person name="Emerson D."/>
            <person name="Richardson P."/>
        </authorList>
    </citation>
    <scope>NUCLEOTIDE SEQUENCE [LARGE SCALE GENOMIC DNA]</scope>
    <source>
        <strain evidence="3">ATCC 51168 / LMG 8142 / SP-6</strain>
    </source>
</reference>
<accession>B1XXT4</accession>
<sequence length="347" mass="39378">MTALLERQGLVEMVKTAQASGARLHSACAEVGVSVRTYQRWIDGGEVQADGRPGAVWAQPSNKLSGDEQRAVLDACMQPRFADLPPTQIVPALADEGTYLASESTFYRLLHAHGAQQHRGRARQRSHKPAPMHVAHAPNEVWCWDVTYLPSQVRGLFFYLYAVIDLYSRKLVAWEVHASENADLAAELVERARWREKLAGKPLVLHADNGAVQRSHTLRAKLQDLGIAPSYSRPGVSDDNALIESWFRTLKYMPTFPSTGFGELDQARNWCRTFIDWYNGEHRHREIGFVTPNQRHSGQSKAVLRQRRAVYQAAREANPSRWSREIRRWSEPDHVCLNPRDKERQAA</sequence>
<protein>
    <submittedName>
        <fullName evidence="2">Integrase catalytic region</fullName>
    </submittedName>
</protein>
<proteinExistence type="predicted"/>
<dbReference type="SUPFAM" id="SSF53098">
    <property type="entry name" value="Ribonuclease H-like"/>
    <property type="match status" value="1"/>
</dbReference>
<evidence type="ECO:0000313" key="3">
    <source>
        <dbReference type="Proteomes" id="UP000001693"/>
    </source>
</evidence>
<dbReference type="GO" id="GO:0003676">
    <property type="term" value="F:nucleic acid binding"/>
    <property type="evidence" value="ECO:0007669"/>
    <property type="project" value="InterPro"/>
</dbReference>
<dbReference type="PROSITE" id="PS50994">
    <property type="entry name" value="INTEGRASE"/>
    <property type="match status" value="1"/>
</dbReference>
<dbReference type="GO" id="GO:0015074">
    <property type="term" value="P:DNA integration"/>
    <property type="evidence" value="ECO:0007669"/>
    <property type="project" value="InterPro"/>
</dbReference>
<dbReference type="InterPro" id="IPR012337">
    <property type="entry name" value="RNaseH-like_sf"/>
</dbReference>
<dbReference type="InterPro" id="IPR050900">
    <property type="entry name" value="Transposase_IS3/IS150/IS904"/>
</dbReference>
<dbReference type="InterPro" id="IPR036397">
    <property type="entry name" value="RNaseH_sf"/>
</dbReference>
<dbReference type="HOGENOM" id="CLU_043663_1_0_4"/>
<dbReference type="eggNOG" id="COG2801">
    <property type="taxonomic scope" value="Bacteria"/>
</dbReference>
<feature type="domain" description="Integrase catalytic" evidence="1">
    <location>
        <begin position="134"/>
        <end position="300"/>
    </location>
</feature>